<dbReference type="EMBL" id="JAWDGP010006980">
    <property type="protein sequence ID" value="KAK3732068.1"/>
    <property type="molecule type" value="Genomic_DNA"/>
</dbReference>
<evidence type="ECO:0000313" key="2">
    <source>
        <dbReference type="Proteomes" id="UP001283361"/>
    </source>
</evidence>
<proteinExistence type="predicted"/>
<name>A0AAE0Y460_9GAST</name>
<organism evidence="1 2">
    <name type="scientific">Elysia crispata</name>
    <name type="common">lettuce slug</name>
    <dbReference type="NCBI Taxonomy" id="231223"/>
    <lineage>
        <taxon>Eukaryota</taxon>
        <taxon>Metazoa</taxon>
        <taxon>Spiralia</taxon>
        <taxon>Lophotrochozoa</taxon>
        <taxon>Mollusca</taxon>
        <taxon>Gastropoda</taxon>
        <taxon>Heterobranchia</taxon>
        <taxon>Euthyneura</taxon>
        <taxon>Panpulmonata</taxon>
        <taxon>Sacoglossa</taxon>
        <taxon>Placobranchoidea</taxon>
        <taxon>Plakobranchidae</taxon>
        <taxon>Elysia</taxon>
    </lineage>
</organism>
<reference evidence="1" key="1">
    <citation type="journal article" date="2023" name="G3 (Bethesda)">
        <title>A reference genome for the long-term kleptoplast-retaining sea slug Elysia crispata morphotype clarki.</title>
        <authorList>
            <person name="Eastman K.E."/>
            <person name="Pendleton A.L."/>
            <person name="Shaikh M.A."/>
            <person name="Suttiyut T."/>
            <person name="Ogas R."/>
            <person name="Tomko P."/>
            <person name="Gavelis G."/>
            <person name="Widhalm J.R."/>
            <person name="Wisecaver J.H."/>
        </authorList>
    </citation>
    <scope>NUCLEOTIDE SEQUENCE</scope>
    <source>
        <strain evidence="1">ECLA1</strain>
    </source>
</reference>
<sequence length="77" mass="8672">MAARNASISREVSQTLLSSNSNLTLIRVNKLNGWTSARILGNTLKVHGMAFGSLVLRRFWIRFCTGRCLLWTQLHPS</sequence>
<accession>A0AAE0Y460</accession>
<dbReference type="Proteomes" id="UP001283361">
    <property type="component" value="Unassembled WGS sequence"/>
</dbReference>
<evidence type="ECO:0000313" key="1">
    <source>
        <dbReference type="EMBL" id="KAK3732068.1"/>
    </source>
</evidence>
<keyword evidence="2" id="KW-1185">Reference proteome</keyword>
<gene>
    <name evidence="1" type="ORF">RRG08_026453</name>
</gene>
<dbReference type="AlphaFoldDB" id="A0AAE0Y460"/>
<protein>
    <submittedName>
        <fullName evidence="1">Uncharacterized protein</fullName>
    </submittedName>
</protein>
<comment type="caution">
    <text evidence="1">The sequence shown here is derived from an EMBL/GenBank/DDBJ whole genome shotgun (WGS) entry which is preliminary data.</text>
</comment>